<dbReference type="InterPro" id="IPR022409">
    <property type="entry name" value="PKD/Chitinase_dom"/>
</dbReference>
<evidence type="ECO:0000256" key="1">
    <source>
        <dbReference type="ARBA" id="ARBA00004141"/>
    </source>
</evidence>
<dbReference type="PANTHER" id="PTHR46730">
    <property type="entry name" value="POLYCYSTIN-1"/>
    <property type="match status" value="1"/>
</dbReference>
<dbReference type="PROSITE" id="PS50093">
    <property type="entry name" value="PKD"/>
    <property type="match status" value="16"/>
</dbReference>
<keyword evidence="5" id="KW-0472">Membrane</keyword>
<dbReference type="InterPro" id="IPR013783">
    <property type="entry name" value="Ig-like_fold"/>
</dbReference>
<feature type="domain" description="PKD" evidence="6">
    <location>
        <begin position="2696"/>
        <end position="2733"/>
    </location>
</feature>
<evidence type="ECO:0000256" key="4">
    <source>
        <dbReference type="ARBA" id="ARBA00022989"/>
    </source>
</evidence>
<feature type="domain" description="PKD" evidence="6">
    <location>
        <begin position="1298"/>
        <end position="1378"/>
    </location>
</feature>
<evidence type="ECO:0000313" key="7">
    <source>
        <dbReference type="EMBL" id="MCV9388801.1"/>
    </source>
</evidence>
<dbReference type="RefSeq" id="WP_264139693.1">
    <property type="nucleotide sequence ID" value="NZ_JAOYOD010000001.1"/>
</dbReference>
<dbReference type="SUPFAM" id="SSF75005">
    <property type="entry name" value="Arabinanase/levansucrase/invertase"/>
    <property type="match status" value="1"/>
</dbReference>
<feature type="domain" description="PKD" evidence="6">
    <location>
        <begin position="2140"/>
        <end position="2188"/>
    </location>
</feature>
<dbReference type="EMBL" id="JAOYOD010000001">
    <property type="protein sequence ID" value="MCV9388801.1"/>
    <property type="molecule type" value="Genomic_DNA"/>
</dbReference>
<dbReference type="Gene3D" id="2.60.40.10">
    <property type="entry name" value="Immunoglobulins"/>
    <property type="match status" value="23"/>
</dbReference>
<feature type="domain" description="PKD" evidence="6">
    <location>
        <begin position="571"/>
        <end position="651"/>
    </location>
</feature>
<feature type="domain" description="PKD" evidence="6">
    <location>
        <begin position="1965"/>
        <end position="2006"/>
    </location>
</feature>
<dbReference type="Pfam" id="PF18911">
    <property type="entry name" value="PKD_4"/>
    <property type="match status" value="16"/>
</dbReference>
<dbReference type="CDD" id="cd00146">
    <property type="entry name" value="PKD"/>
    <property type="match status" value="17"/>
</dbReference>
<keyword evidence="4" id="KW-1133">Transmembrane helix</keyword>
<gene>
    <name evidence="7" type="ORF">N7U62_19135</name>
</gene>
<sequence>MSTFSITVWAQCPTADFSIETDICLNENLVINNSSTGASSYQWNFCPDQINATPTASLLSSSVNTAFAPDLVEVDGSYHLFVTSRGSNTIYRIDYGDSPENTIVSTTNLSLATGNLLNIKIIEQSGNYYGFVNAWDNKIYLVEFGTDISNNTPTISQIVVSGLSLSNPIDFDYISDGTNHYVILANYNSNKITRLDFGTDITSTPSYEDITITDLSSNMSGISIIKECDEYIAMLTSRGDDALFEIQFGSDITNASPTQTEISLTGLTMTDPSGLETIQDAGSFYSIVQASGGNIYRIDHGTTFNGNATGEDLGALSMSNNRWGFSMFQHQNYWISFSARNTGSDIQKISFASNCYASSASSTSQSPNNISFSQAGTYTIALTAIDDNGSTNTTTQSITVSSSTAPNISFTLDDSRCIDNTNTFSAVDDGNIASYSWDFGDGSPSLTGASNTHQYATAGTYTVTLSVESTDGCTNSTSQEITLYNVPSTPNFDFTGNTCSNSDITFSNLTNENGSADVVTYSWNFNGEAISADKDPVYAFATAGTKTVSLTAMIPGCTTTVYSEEIIIIEGPTVDFSYTNNCSSASDIQFTDATTGSGIDLSSYVWDMGEGTIINAVQNPSHTFAAGEYTVSLTVANDNSCETTASQTISVSDDPKASFSYGEAIENLPVSFTGNDLTIADDAINSWAWDFDGLGASSAQNPEFTFSSPGDYNISLTINTNQGCEETINQTVSIAEASCPIADFSVQADVCIDENFSLQNLSINADYYTWDFCLQDFYAQPSLEVEANDIPTSFKVEMVDSLNNFYGFVSSRGNSTIYRLDYGTDPSSVPTAIDLQVATGQLLSLEVFNQAGNWYGLVISYDNHIYRLEFGTDLTNNSPSIIDLGVFDNLSNAIDLVVENHNGNLFALVTSLNSNILASYHFGNSILNTPSENLLTVTGASKLAGITLSKNCGQYLAFVSSNGNDKIFSINFGADLANLTPDINELTATITDPRGIALIMEGEEYFLIIQSAIGNIYRLELGNDLYNSTPNLSDLTDFLTISNNFALSAYKLQSNWKIFSSSNASSEIYEVIFDNQCFASTPTSSLASPSNVSFSQAGTYDIALTAIDDSGNTNTTTQSITVSSATAPNISFTIDDSRCVSNTNTFSAVVDDPAAINSYSWDFNGDGVEDATGASADYSFSTDGAGTYAVTLSVESTDGCTNSASQDITLYNVPSTPNFDFTGNTCSNSDITFSNLTNENGSADVVTYSWNFNGEAISADKDPVYAFATAGTKTVSLTAMIPGCTTTVYSEEIIIIEGPTVDFSYTNNCSSASDIQFTDATTGSGIDLSSYVWDMGEGTIINAVQNPSHTFAAGEYTVSLTVANDNSCETTASQTISVSDDPKASFSYGEAIENLPVSFTGNDLTIADDAINSWAWDFDGLGASSAQNPEFTFSSPGDYNISLTINTNQGCEETINQTVSIAEASCPIADFSVQADVCIDENFSLQNLSINADYYTWDFCLQDFYAQPSLEVEANDIPTSFKVEMVDSLNNFYGFVSSRGNSTIYRLDYGTDPSSVPTAIDLQVATGQLLSLEVFNQAGNWYGLVISYDNHIYRLEFGTDLTNNSPSIIDLGVFDNLSNAIDLVVENHNGNLFALVTSLNSNILASYHFGNSILNTPSENLLTVTGASKLAGITLSKNCGQYLAFVSSNGNDKIFSINFGADLANLTPDINELTATITDPRGIALIMEGEEYFLIIQSAIGNIYRLELGNDLYNSTPNLSDLTDFLTISNNFALSAYKLQSNWKIFSSSNASSEIYEVIFDNQCFASTPTSSLASPSNVSFSQAGTYDIALTAIDDSGNTNTTTQSVTVSSATAPNVSFTIDDSRCVSNTNTFAAVVDDPATIAAYSWDFNGDGVEDATGASADYSFSTDGAGTYAVTLSVESTDGCTNSASQDITLYNVPSTPNFDFTGNTCSNSDITFSNLTNENGSADVVTYSWNFNGEAISADKDPVYAFATAGTKTVSLTAMIPGCTTTVYSDDIVIIEGPTVDFSYTNNCSSASAIQFTDATTGSGIDLSSYVWDMGEGTIINAEQNPSHTFAAGEYTVSLTVANDNSCETTASQTITVSDDPKVSFSYGEAIENLPVSFTGNDLTIADDAINSWAWDFDGLGASSAQNPEFTFSSPGDYNISLTINTNQGCEETINQTVSIAEASCPIADFSVQADVCIDENFSLQNLSINADYYTWDFCLQDFYAQPSLEVEANDIPTSFKVEMVDSLNNFYGFVSSRGNSTIYRLDYGTDPSSVPTAIDLQVATGQLLSLEVFNQAGNWYGLVISYDNHIYRLEFGTDLTNNSPSIIDLGVFDNLSNAIDLVVENHNGNLFALVTSLNSNILASYHFGNSILNTPSENLLTVTGASKLAGITLSKNCGQYLAFVSSNGNDKIFSINFGADLANLTPDINELTATITDPRGIALIMEGEEYFLIIQSAIGNIYRLELGNDLYNSTPNLSDLTDFLTISNNFALSAYKLQSNWKIFSSSNVSSEIYEVIFDIQCFASTPTSSLASPSNVSFSQAGTYDIALTAIDDSGNTNTTTQSITVSSATAPNISFTIDDSRCVSNTNTFSAVVDDPAAINSYSWDFNGDGVEDATGASADFQFPAAGLYQPKLIVSDGVCSNSAVQELSVYEAPPAPVFEVSTAAPYCSSSELLFANNSDESNHGEADINYSWDYGDGSAPSDQNTHTFANAGTYVVQLTMAIPGCETSTTQSLDIIEGPRPDFIIENDCFGETATFTNLTIGDGLVNPFWDFGDELGSSNLSNPGYLYGAAGDYPVTLTMENDQGCSNQITRSIRINGIPEVSFINTPGCEGSAVDFTDESTSGDAINNLQSWEWDFSALGSSGDQNPSFLFDETGSYNVSLTVTNTGNCSNTATQTVIVRASPQVDFNIDVACLGTESTFTDLSTTESDNQLAAWYWLIDGQEYFTQNVTEVFDTPGTYTALLSVTPNNLCVAQAEQEFTIYDLPQVDFSYSANCDNEATQFSDQSSSQGPSILSRTWDFAGEGTANGSQVSHYFQEAGNYDVNLRVIDDLGCENETNQSITVQASPIASFEVDDEYGGAPLPVNFSNQSEGGISYLWNFGDGSATSIETDPSHVYESNGDYVTELIAYNEFCSDSAYMDILVAEPELDLQLLRVQAIEENGMNRLYITARNNSSFNLDGFDIRIDFESQSSIFESYDQRLRKDESVTIPLNFNLPIAGNNIQFVCVELLDRKSDLEDVNPLNNQGCINFEQEMVMEQPYPNPLPVGQPTLYIQTILPGKAPVQLYLIDATGAVVFNERYMEVNAGLNTFLIDTDNFGAGLYIVKFVYNGQEKTQKIIKQ</sequence>
<comment type="caution">
    <text evidence="7">The sequence shown here is derived from an EMBL/GenBank/DDBJ whole genome shotgun (WGS) entry which is preliminary data.</text>
</comment>
<feature type="domain" description="PKD" evidence="6">
    <location>
        <begin position="511"/>
        <end position="552"/>
    </location>
</feature>
<name>A0ABT3CZ07_9BACT</name>
<feature type="domain" description="PKD" evidence="6">
    <location>
        <begin position="3107"/>
        <end position="3156"/>
    </location>
</feature>
<dbReference type="InterPro" id="IPR035986">
    <property type="entry name" value="PKD_dom_sf"/>
</dbReference>
<dbReference type="NCBIfam" id="TIGR04183">
    <property type="entry name" value="Por_Secre_tail"/>
    <property type="match status" value="1"/>
</dbReference>
<evidence type="ECO:0000256" key="3">
    <source>
        <dbReference type="ARBA" id="ARBA00022737"/>
    </source>
</evidence>
<feature type="domain" description="PKD" evidence="6">
    <location>
        <begin position="1879"/>
        <end position="1937"/>
    </location>
</feature>
<reference evidence="7 8" key="1">
    <citation type="submission" date="2022-10" db="EMBL/GenBank/DDBJ databases">
        <title>Comparative genomics and taxonomic characterization of three novel marine species of genus Reichenbachiella exhibiting antioxidant and polysaccharide degradation activities.</title>
        <authorList>
            <person name="Muhammad N."/>
            <person name="Lee Y.-J."/>
            <person name="Ko J."/>
            <person name="Kim S.-G."/>
        </authorList>
    </citation>
    <scope>NUCLEOTIDE SEQUENCE [LARGE SCALE GENOMIC DNA]</scope>
    <source>
        <strain evidence="7 8">ABR2-5</strain>
    </source>
</reference>
<proteinExistence type="predicted"/>
<evidence type="ECO:0000256" key="5">
    <source>
        <dbReference type="ARBA" id="ARBA00023136"/>
    </source>
</evidence>
<evidence type="ECO:0000256" key="2">
    <source>
        <dbReference type="ARBA" id="ARBA00022692"/>
    </source>
</evidence>
<keyword evidence="2" id="KW-0812">Transmembrane</keyword>
<feature type="domain" description="PKD" evidence="6">
    <location>
        <begin position="3019"/>
        <end position="3078"/>
    </location>
</feature>
<dbReference type="InterPro" id="IPR000601">
    <property type="entry name" value="PKD_dom"/>
</dbReference>
<dbReference type="InterPro" id="IPR023296">
    <property type="entry name" value="Glyco_hydro_beta-prop_sf"/>
</dbReference>
<organism evidence="7 8">
    <name type="scientific">Reichenbachiella ulvae</name>
    <dbReference type="NCBI Taxonomy" id="2980104"/>
    <lineage>
        <taxon>Bacteria</taxon>
        <taxon>Pseudomonadati</taxon>
        <taxon>Bacteroidota</taxon>
        <taxon>Cytophagia</taxon>
        <taxon>Cytophagales</taxon>
        <taxon>Reichenbachiellaceae</taxon>
        <taxon>Reichenbachiella</taxon>
    </lineage>
</organism>
<feature type="domain" description="PKD" evidence="6">
    <location>
        <begin position="1238"/>
        <end position="1279"/>
    </location>
</feature>
<dbReference type="SUPFAM" id="SSF49299">
    <property type="entry name" value="PKD domain"/>
    <property type="match status" value="19"/>
</dbReference>
<dbReference type="InterPro" id="IPR026444">
    <property type="entry name" value="Secre_tail"/>
</dbReference>
<feature type="domain" description="PKD" evidence="6">
    <location>
        <begin position="686"/>
        <end position="734"/>
    </location>
</feature>
<dbReference type="SMART" id="SM00089">
    <property type="entry name" value="PKD"/>
    <property type="match status" value="23"/>
</dbReference>
<keyword evidence="8" id="KW-1185">Reference proteome</keyword>
<feature type="domain" description="PKD" evidence="6">
    <location>
        <begin position="2025"/>
        <end position="2105"/>
    </location>
</feature>
<feature type="domain" description="PKD" evidence="6">
    <location>
        <begin position="2830"/>
        <end position="2914"/>
    </location>
</feature>
<protein>
    <submittedName>
        <fullName evidence="7">PKD domain-containing protein</fullName>
    </submittedName>
</protein>
<evidence type="ECO:0000259" key="6">
    <source>
        <dbReference type="PROSITE" id="PS50093"/>
    </source>
</evidence>
<dbReference type="PANTHER" id="PTHR46730:SF1">
    <property type="entry name" value="PLAT DOMAIN-CONTAINING PROTEIN"/>
    <property type="match status" value="1"/>
</dbReference>
<dbReference type="Proteomes" id="UP001300692">
    <property type="component" value="Unassembled WGS sequence"/>
</dbReference>
<feature type="domain" description="PKD" evidence="6">
    <location>
        <begin position="2763"/>
        <end position="2828"/>
    </location>
</feature>
<feature type="domain" description="PKD" evidence="6">
    <location>
        <begin position="1413"/>
        <end position="1461"/>
    </location>
</feature>
<comment type="subcellular location">
    <subcellularLocation>
        <location evidence="1">Membrane</location>
        <topology evidence="1">Multi-pass membrane protein</topology>
    </subcellularLocation>
</comment>
<evidence type="ECO:0000313" key="8">
    <source>
        <dbReference type="Proteomes" id="UP001300692"/>
    </source>
</evidence>
<keyword evidence="3" id="KW-0677">Repeat</keyword>
<accession>A0ABT3CZ07</accession>
<feature type="domain" description="PKD" evidence="6">
    <location>
        <begin position="405"/>
        <end position="483"/>
    </location>
</feature>